<dbReference type="Proteomes" id="UP001138997">
    <property type="component" value="Unassembled WGS sequence"/>
</dbReference>
<dbReference type="Pfam" id="PF00106">
    <property type="entry name" value="adh_short"/>
    <property type="match status" value="1"/>
</dbReference>
<dbReference type="InterPro" id="IPR051911">
    <property type="entry name" value="SDR_oxidoreductase"/>
</dbReference>
<keyword evidence="5" id="KW-1185">Reference proteome</keyword>
<protein>
    <submittedName>
        <fullName evidence="4">SDR family oxidoreductase</fullName>
    </submittedName>
</protein>
<dbReference type="PANTHER" id="PTHR43976:SF16">
    <property type="entry name" value="SHORT-CHAIN DEHYDROGENASE_REDUCTASE FAMILY PROTEIN"/>
    <property type="match status" value="1"/>
</dbReference>
<gene>
    <name evidence="4" type="ORF">LR394_27945</name>
</gene>
<dbReference type="PRINTS" id="PR00080">
    <property type="entry name" value="SDRFAMILY"/>
</dbReference>
<evidence type="ECO:0000256" key="2">
    <source>
        <dbReference type="ARBA" id="ARBA00023002"/>
    </source>
</evidence>
<dbReference type="GO" id="GO:0016491">
    <property type="term" value="F:oxidoreductase activity"/>
    <property type="evidence" value="ECO:0007669"/>
    <property type="project" value="UniProtKB-KW"/>
</dbReference>
<evidence type="ECO:0000313" key="5">
    <source>
        <dbReference type="Proteomes" id="UP001138997"/>
    </source>
</evidence>
<dbReference type="InterPro" id="IPR002347">
    <property type="entry name" value="SDR_fam"/>
</dbReference>
<reference evidence="4" key="1">
    <citation type="submission" date="2021-11" db="EMBL/GenBank/DDBJ databases">
        <title>Streptomyces corallinus and Kineosporia corallina sp. nov., two new coral-derived marine actinobacteria.</title>
        <authorList>
            <person name="Buangrab K."/>
            <person name="Sutthacheep M."/>
            <person name="Yeemin T."/>
            <person name="Harunari E."/>
            <person name="Igarashi Y."/>
            <person name="Sripreechasak P."/>
            <person name="Kanchanasin P."/>
            <person name="Tanasupawat S."/>
            <person name="Phongsopitanun W."/>
        </authorList>
    </citation>
    <scope>NUCLEOTIDE SEQUENCE</scope>
    <source>
        <strain evidence="4">JCM 31032</strain>
    </source>
</reference>
<evidence type="ECO:0000256" key="3">
    <source>
        <dbReference type="RuleBase" id="RU000363"/>
    </source>
</evidence>
<dbReference type="SUPFAM" id="SSF51735">
    <property type="entry name" value="NAD(P)-binding Rossmann-fold domains"/>
    <property type="match status" value="1"/>
</dbReference>
<comment type="caution">
    <text evidence="4">The sequence shown here is derived from an EMBL/GenBank/DDBJ whole genome shotgun (WGS) entry which is preliminary data.</text>
</comment>
<proteinExistence type="inferred from homology"/>
<dbReference type="CDD" id="cd05374">
    <property type="entry name" value="17beta-HSD-like_SDR_c"/>
    <property type="match status" value="1"/>
</dbReference>
<dbReference type="PANTHER" id="PTHR43976">
    <property type="entry name" value="SHORT CHAIN DEHYDROGENASE"/>
    <property type="match status" value="1"/>
</dbReference>
<dbReference type="Gene3D" id="3.40.50.720">
    <property type="entry name" value="NAD(P)-binding Rossmann-like Domain"/>
    <property type="match status" value="1"/>
</dbReference>
<dbReference type="EMBL" id="JAJOMB010000018">
    <property type="protein sequence ID" value="MCD5314741.1"/>
    <property type="molecule type" value="Genomic_DNA"/>
</dbReference>
<comment type="similarity">
    <text evidence="1 3">Belongs to the short-chain dehydrogenases/reductases (SDR) family.</text>
</comment>
<organism evidence="4 5">
    <name type="scientific">Kineosporia babensis</name>
    <dbReference type="NCBI Taxonomy" id="499548"/>
    <lineage>
        <taxon>Bacteria</taxon>
        <taxon>Bacillati</taxon>
        <taxon>Actinomycetota</taxon>
        <taxon>Actinomycetes</taxon>
        <taxon>Kineosporiales</taxon>
        <taxon>Kineosporiaceae</taxon>
        <taxon>Kineosporia</taxon>
    </lineage>
</organism>
<keyword evidence="2" id="KW-0560">Oxidoreductase</keyword>
<dbReference type="InterPro" id="IPR036291">
    <property type="entry name" value="NAD(P)-bd_dom_sf"/>
</dbReference>
<dbReference type="AlphaFoldDB" id="A0A9X1SWG9"/>
<accession>A0A9X1SWG9</accession>
<evidence type="ECO:0000313" key="4">
    <source>
        <dbReference type="EMBL" id="MCD5314741.1"/>
    </source>
</evidence>
<dbReference type="PRINTS" id="PR00081">
    <property type="entry name" value="GDHRDH"/>
</dbReference>
<sequence length="276" mass="29445">MKMNTRTWMITGASGGFGRLMSERLLQRGDTVIGAVRRPQALDDLREKYPNTLITVQLDLTDADSVRTATDQAFAAVERIDVLVSNAGHGTFGAAEELTDAQIRRVIDVNLLGSITLIQAALPHLRAQGGGRVLQVTSEGGQIAYPNFSAYHASKWGTEGFIESVAQEVAPFGIEFTLLEPGPSQTGFGAALDFAPALPVYDQTPSGATRRMLEDGAFAWVDPGKVADAFIAVADVSPAPKRLALGSGPYHQIKDALESRLAELQAQHDISTAVDA</sequence>
<dbReference type="NCBIfam" id="NF005065">
    <property type="entry name" value="PRK06482.1"/>
    <property type="match status" value="1"/>
</dbReference>
<evidence type="ECO:0000256" key="1">
    <source>
        <dbReference type="ARBA" id="ARBA00006484"/>
    </source>
</evidence>
<name>A0A9X1SWG9_9ACTN</name>